<evidence type="ECO:0000313" key="2">
    <source>
        <dbReference type="EMBL" id="KAK7392965.1"/>
    </source>
</evidence>
<protein>
    <recommendedName>
        <fullName evidence="1">Zinc finger-XS domain-containing protein</fullName>
    </recommendedName>
</protein>
<dbReference type="InterPro" id="IPR045177">
    <property type="entry name" value="FDM1-5/IDN2"/>
</dbReference>
<keyword evidence="3" id="KW-1185">Reference proteome</keyword>
<dbReference type="AlphaFoldDB" id="A0AAN9XI25"/>
<sequence length="155" mass="17404">MRLSCPYCPKWKKQYRELLEHALVVGQSSSQKRSVRERATHLALMIYLKNDFLYMNAPSKSVNEVNPQVNKVNQSSSQEKSVREDATHLALSKYLEKDLINMSGPSSKPVNEGTKIVSPGQTIIGRSNGHLGLCPDSGLKASHVFNQVCNRRCFK</sequence>
<dbReference type="Proteomes" id="UP001386955">
    <property type="component" value="Unassembled WGS sequence"/>
</dbReference>
<name>A0AAN9XI25_PSOTE</name>
<dbReference type="EMBL" id="JAYMYS010000005">
    <property type="protein sequence ID" value="KAK7392965.1"/>
    <property type="molecule type" value="Genomic_DNA"/>
</dbReference>
<dbReference type="Pfam" id="PF03470">
    <property type="entry name" value="zf-XS"/>
    <property type="match status" value="1"/>
</dbReference>
<organism evidence="2 3">
    <name type="scientific">Psophocarpus tetragonolobus</name>
    <name type="common">Winged bean</name>
    <name type="synonym">Dolichos tetragonolobus</name>
    <dbReference type="NCBI Taxonomy" id="3891"/>
    <lineage>
        <taxon>Eukaryota</taxon>
        <taxon>Viridiplantae</taxon>
        <taxon>Streptophyta</taxon>
        <taxon>Embryophyta</taxon>
        <taxon>Tracheophyta</taxon>
        <taxon>Spermatophyta</taxon>
        <taxon>Magnoliopsida</taxon>
        <taxon>eudicotyledons</taxon>
        <taxon>Gunneridae</taxon>
        <taxon>Pentapetalae</taxon>
        <taxon>rosids</taxon>
        <taxon>fabids</taxon>
        <taxon>Fabales</taxon>
        <taxon>Fabaceae</taxon>
        <taxon>Papilionoideae</taxon>
        <taxon>50 kb inversion clade</taxon>
        <taxon>NPAAA clade</taxon>
        <taxon>indigoferoid/millettioid clade</taxon>
        <taxon>Phaseoleae</taxon>
        <taxon>Psophocarpus</taxon>
    </lineage>
</organism>
<proteinExistence type="predicted"/>
<comment type="caution">
    <text evidence="2">The sequence shown here is derived from an EMBL/GenBank/DDBJ whole genome shotgun (WGS) entry which is preliminary data.</text>
</comment>
<reference evidence="2 3" key="1">
    <citation type="submission" date="2024-01" db="EMBL/GenBank/DDBJ databases">
        <title>The genomes of 5 underutilized Papilionoideae crops provide insights into root nodulation and disease resistanc.</title>
        <authorList>
            <person name="Jiang F."/>
        </authorList>
    </citation>
    <scope>NUCLEOTIDE SEQUENCE [LARGE SCALE GENOMIC DNA]</scope>
    <source>
        <strain evidence="2">DUOXIRENSHENG_FW03</strain>
        <tissue evidence="2">Leaves</tissue>
    </source>
</reference>
<evidence type="ECO:0000259" key="1">
    <source>
        <dbReference type="Pfam" id="PF03470"/>
    </source>
</evidence>
<dbReference type="InterPro" id="IPR005381">
    <property type="entry name" value="Znf-XS_domain"/>
</dbReference>
<dbReference type="PANTHER" id="PTHR21596:SF65">
    <property type="entry name" value="PROTEIN INVOLVED IN DE NOVO 2-RELATED"/>
    <property type="match status" value="1"/>
</dbReference>
<evidence type="ECO:0000313" key="3">
    <source>
        <dbReference type="Proteomes" id="UP001386955"/>
    </source>
</evidence>
<dbReference type="PANTHER" id="PTHR21596">
    <property type="entry name" value="RIBONUCLEASE P SUBUNIT P38"/>
    <property type="match status" value="1"/>
</dbReference>
<feature type="domain" description="Zinc finger-XS" evidence="1">
    <location>
        <begin position="5"/>
        <end position="44"/>
    </location>
</feature>
<accession>A0AAN9XI25</accession>
<gene>
    <name evidence="2" type="ORF">VNO78_21415</name>
</gene>
<dbReference type="GO" id="GO:0080188">
    <property type="term" value="P:gene silencing by siRNA-directed DNA methylation"/>
    <property type="evidence" value="ECO:0007669"/>
    <property type="project" value="InterPro"/>
</dbReference>